<dbReference type="AlphaFoldDB" id="A0AAD5TUH7"/>
<evidence type="ECO:0000313" key="4">
    <source>
        <dbReference type="EMBL" id="KAJ3205920.1"/>
    </source>
</evidence>
<accession>A0AAD5TUH7</accession>
<dbReference type="PANTHER" id="PTHR23422:SF11">
    <property type="entry name" value="DIPEPTIDYL PEPTIDASE 3"/>
    <property type="match status" value="1"/>
</dbReference>
<proteinExistence type="predicted"/>
<evidence type="ECO:0000313" key="5">
    <source>
        <dbReference type="Proteomes" id="UP001211065"/>
    </source>
</evidence>
<evidence type="ECO:0000259" key="3">
    <source>
        <dbReference type="Pfam" id="PF10157"/>
    </source>
</evidence>
<organism evidence="4 5">
    <name type="scientific">Clydaea vesicula</name>
    <dbReference type="NCBI Taxonomy" id="447962"/>
    <lineage>
        <taxon>Eukaryota</taxon>
        <taxon>Fungi</taxon>
        <taxon>Fungi incertae sedis</taxon>
        <taxon>Chytridiomycota</taxon>
        <taxon>Chytridiomycota incertae sedis</taxon>
        <taxon>Chytridiomycetes</taxon>
        <taxon>Lobulomycetales</taxon>
        <taxon>Lobulomycetaceae</taxon>
        <taxon>Clydaea</taxon>
    </lineage>
</organism>
<dbReference type="Pfam" id="PF03571">
    <property type="entry name" value="Peptidase_M49"/>
    <property type="match status" value="1"/>
</dbReference>
<comment type="caution">
    <text evidence="4">The sequence shown here is derived from an EMBL/GenBank/DDBJ whole genome shotgun (WGS) entry which is preliminary data.</text>
</comment>
<evidence type="ECO:0000256" key="1">
    <source>
        <dbReference type="ARBA" id="ARBA00022723"/>
    </source>
</evidence>
<dbReference type="EMBL" id="JADGJW010001166">
    <property type="protein sequence ID" value="KAJ3205920.1"/>
    <property type="molecule type" value="Genomic_DNA"/>
</dbReference>
<name>A0AAD5TUH7_9FUNG</name>
<feature type="domain" description="BLOC-1-related complex subunit 6 C-terminal helix" evidence="3">
    <location>
        <begin position="324"/>
        <end position="412"/>
    </location>
</feature>
<reference evidence="4" key="1">
    <citation type="submission" date="2020-05" db="EMBL/GenBank/DDBJ databases">
        <title>Phylogenomic resolution of chytrid fungi.</title>
        <authorList>
            <person name="Stajich J.E."/>
            <person name="Amses K."/>
            <person name="Simmons R."/>
            <person name="Seto K."/>
            <person name="Myers J."/>
            <person name="Bonds A."/>
            <person name="Quandt C.A."/>
            <person name="Barry K."/>
            <person name="Liu P."/>
            <person name="Grigoriev I."/>
            <person name="Longcore J.E."/>
            <person name="James T.Y."/>
        </authorList>
    </citation>
    <scope>NUCLEOTIDE SEQUENCE</scope>
    <source>
        <strain evidence="4">JEL0476</strain>
    </source>
</reference>
<dbReference type="Pfam" id="PF10157">
    <property type="entry name" value="BORCS6"/>
    <property type="match status" value="1"/>
</dbReference>
<dbReference type="Proteomes" id="UP001211065">
    <property type="component" value="Unassembled WGS sequence"/>
</dbReference>
<sequence length="412" mass="45767">MELVLNYATPGGPPLGINIPNYDDIRMNLGFKNVSLGNVLNARAAGAKHTLIKPEDLEVYTKYMGESHEVQVGLHELLGHGSGKLLQETSEGQFNFDSKNPPKDPFTNLPVKCWYKPGETWGSATAATYEECRAEAVAMYLCVNREILSIFGHEATTADDVMYVCWLSMARAGLTSLEFYDPKSKKWGQAHMQARWAILNVFLNCGLCEVITDTDSVYISLKKELIMTKGVDAIGTFLKKLQLYKATGNGEEGCKFYDEMTSVPSKWFSVRDKVIKLKQPRNTFVQVKTSITSNGDIAVEEYEPTLEGLANSTTLTSIPLENTIPLDPTLVSDVELCAKEIEASINSLTTNLTNSLDEMTNSTKKFVQVQNLSVNNLNLEIDTSIEQTLSLINKVDELTHDMDTVNNLAYQM</sequence>
<keyword evidence="1" id="KW-0479">Metal-binding</keyword>
<dbReference type="InterPro" id="IPR039461">
    <property type="entry name" value="Peptidase_M49"/>
</dbReference>
<dbReference type="GO" id="GO:0008239">
    <property type="term" value="F:dipeptidyl-peptidase activity"/>
    <property type="evidence" value="ECO:0007669"/>
    <property type="project" value="TreeGrafter"/>
</dbReference>
<keyword evidence="2" id="KW-0378">Hydrolase</keyword>
<evidence type="ECO:0000256" key="2">
    <source>
        <dbReference type="ARBA" id="ARBA00022801"/>
    </source>
</evidence>
<dbReference type="GO" id="GO:0046872">
    <property type="term" value="F:metal ion binding"/>
    <property type="evidence" value="ECO:0007669"/>
    <property type="project" value="UniProtKB-KW"/>
</dbReference>
<dbReference type="GO" id="GO:0005737">
    <property type="term" value="C:cytoplasm"/>
    <property type="evidence" value="ECO:0007669"/>
    <property type="project" value="TreeGrafter"/>
</dbReference>
<dbReference type="PANTHER" id="PTHR23422">
    <property type="entry name" value="DIPEPTIDYL PEPTIDASE III-RELATED"/>
    <property type="match status" value="1"/>
</dbReference>
<protein>
    <recommendedName>
        <fullName evidence="3">BLOC-1-related complex subunit 6 C-terminal helix domain-containing protein</fullName>
    </recommendedName>
</protein>
<keyword evidence="5" id="KW-1185">Reference proteome</keyword>
<dbReference type="InterPro" id="IPR046465">
    <property type="entry name" value="BORCS6_C"/>
</dbReference>
<gene>
    <name evidence="4" type="ORF">HK099_000667</name>
</gene>
<dbReference type="Gene3D" id="3.30.540.30">
    <property type="match status" value="1"/>
</dbReference>